<dbReference type="InterPro" id="IPR036047">
    <property type="entry name" value="F-box-like_dom_sf"/>
</dbReference>
<organism evidence="3 4">
    <name type="scientific">Paspalum notatum var. saurae</name>
    <dbReference type="NCBI Taxonomy" id="547442"/>
    <lineage>
        <taxon>Eukaryota</taxon>
        <taxon>Viridiplantae</taxon>
        <taxon>Streptophyta</taxon>
        <taxon>Embryophyta</taxon>
        <taxon>Tracheophyta</taxon>
        <taxon>Spermatophyta</taxon>
        <taxon>Magnoliopsida</taxon>
        <taxon>Liliopsida</taxon>
        <taxon>Poales</taxon>
        <taxon>Poaceae</taxon>
        <taxon>PACMAD clade</taxon>
        <taxon>Panicoideae</taxon>
        <taxon>Andropogonodae</taxon>
        <taxon>Paspaleae</taxon>
        <taxon>Paspalinae</taxon>
        <taxon>Paspalum</taxon>
    </lineage>
</organism>
<gene>
    <name evidence="3" type="ORF">U9M48_008231</name>
</gene>
<dbReference type="Proteomes" id="UP001341281">
    <property type="component" value="Chromosome 02"/>
</dbReference>
<dbReference type="EMBL" id="CP144746">
    <property type="protein sequence ID" value="WVZ57896.1"/>
    <property type="molecule type" value="Genomic_DNA"/>
</dbReference>
<accession>A0AAQ3WDA1</accession>
<dbReference type="Gene3D" id="3.80.10.10">
    <property type="entry name" value="Ribonuclease Inhibitor"/>
    <property type="match status" value="1"/>
</dbReference>
<dbReference type="AlphaFoldDB" id="A0AAQ3WDA1"/>
<sequence>MSDETRVAPASVPGAECRINALHDNLLLIILSNLPVRQVVQTCVLSRRWRNLWRSVSRVIISPDDFDAMVDTPKERAVLFKKFVNRFLMLRNPSALDELQLYYNMPTYDLDADSEDANLWIRHALECNAQSVKVEIRHQLLHLVPTVFASGRFLARLHLSSVDLSYGFFRQLETSCKSLKQLFLDDCCIYDAEITSNTLKVLTIDMNCRFMFVKQPSISIPSLVYFSFSMEDGKKIPFLKNMESLETAYASLNTYDDIEDDDIRQFLKGLSGVTDLNFSYNGTMPEMENNAQWCPEFNNLTTLRLDNCCVYPGFNPLIVFLRNSPKLESLTLKLSFSGDAHIHPRLEGRLFSCVDLHRIDITICQAVRKDHPTLVSLEKLLTYNGIDSLSCYSQRSSPPALQPCENNVQAAAASSSSSMTRAPPLPDSSATAQAPPPPFHGGVAFLISLSVTTSWRVDLLSTHNSSARPTPYTFYCTSVAKNVLLGGQSYACWTWREWRQTVGIRVLLACSNYKDCEYIRFEISTLEVLASGT</sequence>
<dbReference type="SUPFAM" id="SSF52047">
    <property type="entry name" value="RNI-like"/>
    <property type="match status" value="1"/>
</dbReference>
<dbReference type="PANTHER" id="PTHR34223:SF26">
    <property type="entry name" value="OS02G0188900 PROTEIN"/>
    <property type="match status" value="1"/>
</dbReference>
<evidence type="ECO:0000313" key="3">
    <source>
        <dbReference type="EMBL" id="WVZ57896.1"/>
    </source>
</evidence>
<dbReference type="InterPro" id="IPR001810">
    <property type="entry name" value="F-box_dom"/>
</dbReference>
<dbReference type="SUPFAM" id="SSF81383">
    <property type="entry name" value="F-box domain"/>
    <property type="match status" value="1"/>
</dbReference>
<reference evidence="3 4" key="1">
    <citation type="submission" date="2024-02" db="EMBL/GenBank/DDBJ databases">
        <title>High-quality chromosome-scale genome assembly of Pensacola bahiagrass (Paspalum notatum Flugge var. saurae).</title>
        <authorList>
            <person name="Vega J.M."/>
            <person name="Podio M."/>
            <person name="Orjuela J."/>
            <person name="Siena L.A."/>
            <person name="Pessino S.C."/>
            <person name="Combes M.C."/>
            <person name="Mariac C."/>
            <person name="Albertini E."/>
            <person name="Pupilli F."/>
            <person name="Ortiz J.P.A."/>
            <person name="Leblanc O."/>
        </authorList>
    </citation>
    <scope>NUCLEOTIDE SEQUENCE [LARGE SCALE GENOMIC DNA]</scope>
    <source>
        <strain evidence="3">R1</strain>
        <tissue evidence="3">Leaf</tissue>
    </source>
</reference>
<name>A0AAQ3WDA1_PASNO</name>
<dbReference type="Pfam" id="PF00646">
    <property type="entry name" value="F-box"/>
    <property type="match status" value="1"/>
</dbReference>
<evidence type="ECO:0000313" key="4">
    <source>
        <dbReference type="Proteomes" id="UP001341281"/>
    </source>
</evidence>
<proteinExistence type="predicted"/>
<keyword evidence="4" id="KW-1185">Reference proteome</keyword>
<dbReference type="Gene3D" id="1.20.1280.50">
    <property type="match status" value="1"/>
</dbReference>
<evidence type="ECO:0000259" key="2">
    <source>
        <dbReference type="Pfam" id="PF00646"/>
    </source>
</evidence>
<dbReference type="PANTHER" id="PTHR34223">
    <property type="entry name" value="OS11G0201299 PROTEIN"/>
    <property type="match status" value="1"/>
</dbReference>
<feature type="domain" description="F-box" evidence="2">
    <location>
        <begin position="22"/>
        <end position="57"/>
    </location>
</feature>
<protein>
    <recommendedName>
        <fullName evidence="2">F-box domain-containing protein</fullName>
    </recommendedName>
</protein>
<evidence type="ECO:0000256" key="1">
    <source>
        <dbReference type="SAM" id="MobiDB-lite"/>
    </source>
</evidence>
<dbReference type="InterPro" id="IPR032675">
    <property type="entry name" value="LRR_dom_sf"/>
</dbReference>
<dbReference type="InterPro" id="IPR053197">
    <property type="entry name" value="F-box_SCFL_complex_component"/>
</dbReference>
<feature type="region of interest" description="Disordered" evidence="1">
    <location>
        <begin position="413"/>
        <end position="433"/>
    </location>
</feature>